<dbReference type="CDD" id="cd21133">
    <property type="entry name" value="EVE"/>
    <property type="match status" value="1"/>
</dbReference>
<name>A0A2Z6I809_9BURK</name>
<dbReference type="InterPro" id="IPR052181">
    <property type="entry name" value="5hmC_binding"/>
</dbReference>
<organism evidence="2 3">
    <name type="scientific">Sutterella megalosphaeroides</name>
    <dbReference type="NCBI Taxonomy" id="2494234"/>
    <lineage>
        <taxon>Bacteria</taxon>
        <taxon>Pseudomonadati</taxon>
        <taxon>Pseudomonadota</taxon>
        <taxon>Betaproteobacteria</taxon>
        <taxon>Burkholderiales</taxon>
        <taxon>Sutterellaceae</taxon>
        <taxon>Sutterella</taxon>
    </lineage>
</organism>
<dbReference type="OrthoDB" id="9791347at2"/>
<reference evidence="2 3" key="1">
    <citation type="journal article" date="2018" name="Int. J. Syst. Evol. Microbiol.">
        <title>Mesosutterella multiformis gen. nov., sp. nov., a member of the family Sutterellaceae and Sutterella megalosphaeroides sp. nov., isolated from human faeces.</title>
        <authorList>
            <person name="Sakamoto M."/>
            <person name="Ikeyama N."/>
            <person name="Kunihiro T."/>
            <person name="Iino T."/>
            <person name="Yuki M."/>
            <person name="Ohkuma M."/>
        </authorList>
    </citation>
    <scope>NUCLEOTIDE SEQUENCE [LARGE SCALE GENOMIC DNA]</scope>
    <source>
        <strain evidence="2 3">6FBBBH3</strain>
    </source>
</reference>
<keyword evidence="3" id="KW-1185">Reference proteome</keyword>
<dbReference type="RefSeq" id="WP_120176280.1">
    <property type="nucleotide sequence ID" value="NZ_AP018786.1"/>
</dbReference>
<dbReference type="EMBL" id="AP018786">
    <property type="protein sequence ID" value="BBF22585.1"/>
    <property type="molecule type" value="Genomic_DNA"/>
</dbReference>
<dbReference type="PANTHER" id="PTHR14087">
    <property type="entry name" value="THYMOCYTE NUCLEAR PROTEIN 1"/>
    <property type="match status" value="1"/>
</dbReference>
<proteinExistence type="predicted"/>
<evidence type="ECO:0000313" key="2">
    <source>
        <dbReference type="EMBL" id="BBF22585.1"/>
    </source>
</evidence>
<accession>A0A2Z6I809</accession>
<dbReference type="InterPro" id="IPR002740">
    <property type="entry name" value="EVE_domain"/>
</dbReference>
<gene>
    <name evidence="2" type="ORF">SUTMEG_04760</name>
</gene>
<dbReference type="KEGG" id="sutt:SUTMEG_04760"/>
<sequence length="168" mass="18853">MTVSLTDAARELQHSARRFWLMKTEPGECSIDDALTAPDRKVSWFGIRNYQARNFIRDDMSEGDGVLFYHSSCAEPGIVGLARIASKAYPDELQFDPASEYFDPKSTVEKPRWLTIDVEGLVKCAALSIGAMREHPELAGMRVLQKGNRLSITPVTPEEFAFITTLLR</sequence>
<evidence type="ECO:0000259" key="1">
    <source>
        <dbReference type="Pfam" id="PF01878"/>
    </source>
</evidence>
<dbReference type="Proteomes" id="UP000271003">
    <property type="component" value="Chromosome"/>
</dbReference>
<dbReference type="InterPro" id="IPR015947">
    <property type="entry name" value="PUA-like_sf"/>
</dbReference>
<dbReference type="Gene3D" id="3.10.590.10">
    <property type="entry name" value="ph1033 like domains"/>
    <property type="match status" value="1"/>
</dbReference>
<evidence type="ECO:0000313" key="3">
    <source>
        <dbReference type="Proteomes" id="UP000271003"/>
    </source>
</evidence>
<dbReference type="InterPro" id="IPR047197">
    <property type="entry name" value="THYN1-like_EVE"/>
</dbReference>
<dbReference type="Pfam" id="PF01878">
    <property type="entry name" value="EVE"/>
    <property type="match status" value="1"/>
</dbReference>
<feature type="domain" description="EVE" evidence="1">
    <location>
        <begin position="18"/>
        <end position="165"/>
    </location>
</feature>
<dbReference type="PANTHER" id="PTHR14087:SF7">
    <property type="entry name" value="THYMOCYTE NUCLEAR PROTEIN 1"/>
    <property type="match status" value="1"/>
</dbReference>
<protein>
    <submittedName>
        <fullName evidence="2">EVE domain-containing protein</fullName>
    </submittedName>
</protein>
<dbReference type="AlphaFoldDB" id="A0A2Z6I809"/>
<dbReference type="SUPFAM" id="SSF88697">
    <property type="entry name" value="PUA domain-like"/>
    <property type="match status" value="1"/>
</dbReference>